<dbReference type="RefSeq" id="WP_220482483.1">
    <property type="nucleotide sequence ID" value="NZ_JACJIG010000003.1"/>
</dbReference>
<evidence type="ECO:0008006" key="3">
    <source>
        <dbReference type="Google" id="ProtNLM"/>
    </source>
</evidence>
<sequence>MNSLEERLQMIEFRQELLFRNDAFSRLMFEYEITKAQQDRIYDLMDLYRKRIGDGEEVDHRSFEQEVYEITPQNSNNYQFVEFFTKELFEADRWKEVYEALYGESS</sequence>
<comment type="caution">
    <text evidence="1">The sequence shown here is derived from an EMBL/GenBank/DDBJ whole genome shotgun (WGS) entry which is preliminary data.</text>
</comment>
<evidence type="ECO:0000313" key="2">
    <source>
        <dbReference type="Proteomes" id="UP000517315"/>
    </source>
</evidence>
<evidence type="ECO:0000313" key="1">
    <source>
        <dbReference type="EMBL" id="MBA8918521.1"/>
    </source>
</evidence>
<organism evidence="1 2">
    <name type="scientific">Bacillus aerius</name>
    <dbReference type="NCBI Taxonomy" id="293388"/>
    <lineage>
        <taxon>Bacteria</taxon>
        <taxon>Bacillati</taxon>
        <taxon>Bacillota</taxon>
        <taxon>Bacilli</taxon>
        <taxon>Bacillales</taxon>
        <taxon>Bacillaceae</taxon>
        <taxon>Bacillus</taxon>
    </lineage>
</organism>
<gene>
    <name evidence="1" type="ORF">HNP39_002262</name>
</gene>
<dbReference type="Proteomes" id="UP000517315">
    <property type="component" value="Unassembled WGS sequence"/>
</dbReference>
<keyword evidence="2" id="KW-1185">Reference proteome</keyword>
<name>A0ABR6B320_9BACI</name>
<dbReference type="EMBL" id="JACJIG010000003">
    <property type="protein sequence ID" value="MBA8918521.1"/>
    <property type="molecule type" value="Genomic_DNA"/>
</dbReference>
<protein>
    <recommendedName>
        <fullName evidence="3">DUF1878 family protein</fullName>
    </recommendedName>
</protein>
<reference evidence="1 2" key="1">
    <citation type="submission" date="2020-08" db="EMBL/GenBank/DDBJ databases">
        <title>Functional genomics of gut bacteria from endangered species of beetles.</title>
        <authorList>
            <person name="Carlos-Shanley C."/>
        </authorList>
    </citation>
    <scope>NUCLEOTIDE SEQUENCE [LARGE SCALE GENOMIC DNA]</scope>
    <source>
        <strain evidence="1 2">S00152</strain>
    </source>
</reference>
<proteinExistence type="predicted"/>
<accession>A0ABR6B320</accession>